<dbReference type="PROSITE" id="PS00237">
    <property type="entry name" value="G_PROTEIN_RECEP_F1_1"/>
    <property type="match status" value="1"/>
</dbReference>
<dbReference type="InterPro" id="IPR000980">
    <property type="entry name" value="SH2"/>
</dbReference>
<evidence type="ECO:0000256" key="1">
    <source>
        <dbReference type="ARBA" id="ARBA00004123"/>
    </source>
</evidence>
<dbReference type="InterPro" id="IPR000300">
    <property type="entry name" value="IPPc"/>
</dbReference>
<feature type="region of interest" description="Disordered" evidence="20">
    <location>
        <begin position="820"/>
        <end position="868"/>
    </location>
</feature>
<feature type="transmembrane region" description="Helical" evidence="21">
    <location>
        <begin position="1148"/>
        <end position="1169"/>
    </location>
</feature>
<keyword evidence="19" id="KW-0675">Receptor</keyword>
<dbReference type="InterPro" id="IPR017452">
    <property type="entry name" value="GPCR_Rhodpsn_7TM"/>
</dbReference>
<keyword evidence="25" id="KW-1185">Reference proteome</keyword>
<comment type="caution">
    <text evidence="24">The sequence shown here is derived from an EMBL/GenBank/DDBJ whole genome shotgun (WGS) entry which is preliminary data.</text>
</comment>
<evidence type="ECO:0000256" key="20">
    <source>
        <dbReference type="SAM" id="MobiDB-lite"/>
    </source>
</evidence>
<evidence type="ECO:0000256" key="4">
    <source>
        <dbReference type="ARBA" id="ARBA00004514"/>
    </source>
</evidence>
<evidence type="ECO:0000259" key="22">
    <source>
        <dbReference type="PROSITE" id="PS50001"/>
    </source>
</evidence>
<dbReference type="InterPro" id="IPR000276">
    <property type="entry name" value="GPCR_Rhodpsn"/>
</dbReference>
<comment type="subcellular location">
    <subcellularLocation>
        <location evidence="3">Cytoplasm</location>
        <location evidence="3">Cytoskeleton</location>
    </subcellularLocation>
    <subcellularLocation>
        <location evidence="4">Cytoplasm</location>
        <location evidence="4">Cytosol</location>
    </subcellularLocation>
    <subcellularLocation>
        <location evidence="2">Membrane</location>
        <topology evidence="2">Peripheral membrane protein</topology>
    </subcellularLocation>
    <subcellularLocation>
        <location evidence="1">Nucleus</location>
    </subcellularLocation>
</comment>
<dbReference type="Pfam" id="PF00001">
    <property type="entry name" value="7tm_1"/>
    <property type="match status" value="1"/>
</dbReference>
<dbReference type="Pfam" id="PF22669">
    <property type="entry name" value="Exo_endo_phos2"/>
    <property type="match status" value="1"/>
</dbReference>
<keyword evidence="15" id="KW-0206">Cytoskeleton</keyword>
<feature type="transmembrane region" description="Helical" evidence="21">
    <location>
        <begin position="1017"/>
        <end position="1039"/>
    </location>
</feature>
<dbReference type="Pfam" id="PF00017">
    <property type="entry name" value="SH2"/>
    <property type="match status" value="1"/>
</dbReference>
<dbReference type="PRINTS" id="PR00401">
    <property type="entry name" value="SH2DOMAIN"/>
</dbReference>
<evidence type="ECO:0000256" key="19">
    <source>
        <dbReference type="RuleBase" id="RU000688"/>
    </source>
</evidence>
<dbReference type="PANTHER" id="PTHR46051">
    <property type="entry name" value="SH2 DOMAIN-CONTAINING PROTEIN"/>
    <property type="match status" value="1"/>
</dbReference>
<dbReference type="InterPro" id="IPR036860">
    <property type="entry name" value="SH2_dom_sf"/>
</dbReference>
<keyword evidence="7" id="KW-0963">Cytoplasm</keyword>
<dbReference type="SMART" id="SM00252">
    <property type="entry name" value="SH2"/>
    <property type="match status" value="1"/>
</dbReference>
<keyword evidence="11" id="KW-0391">Immunity</keyword>
<dbReference type="PROSITE" id="PS50262">
    <property type="entry name" value="G_PROTEIN_RECEP_F1_2"/>
    <property type="match status" value="1"/>
</dbReference>
<evidence type="ECO:0000256" key="14">
    <source>
        <dbReference type="ARBA" id="ARBA00023136"/>
    </source>
</evidence>
<evidence type="ECO:0000256" key="18">
    <source>
        <dbReference type="PROSITE-ProRule" id="PRU00191"/>
    </source>
</evidence>
<dbReference type="Gene3D" id="3.60.10.10">
    <property type="entry name" value="Endonuclease/exonuclease/phosphatase"/>
    <property type="match status" value="1"/>
</dbReference>
<evidence type="ECO:0000256" key="16">
    <source>
        <dbReference type="ARBA" id="ARBA00023242"/>
    </source>
</evidence>
<keyword evidence="19" id="KW-0807">Transducer</keyword>
<evidence type="ECO:0000256" key="13">
    <source>
        <dbReference type="ARBA" id="ARBA00022999"/>
    </source>
</evidence>
<dbReference type="SMART" id="SM00128">
    <property type="entry name" value="IPPc"/>
    <property type="match status" value="1"/>
</dbReference>
<reference evidence="24" key="1">
    <citation type="submission" date="2019-10" db="EMBL/GenBank/DDBJ databases">
        <authorList>
            <person name="Soares A.E.R."/>
            <person name="Aleixo A."/>
            <person name="Schneider P."/>
            <person name="Miyaki C.Y."/>
            <person name="Schneider M.P."/>
            <person name="Mello C."/>
            <person name="Vasconcelos A.T.R."/>
        </authorList>
    </citation>
    <scope>NUCLEOTIDE SEQUENCE</scope>
    <source>
        <tissue evidence="24">Muscle</tissue>
    </source>
</reference>
<dbReference type="CDD" id="cd15374">
    <property type="entry name" value="7tmA_P2Y4"/>
    <property type="match status" value="1"/>
</dbReference>
<evidence type="ECO:0000256" key="21">
    <source>
        <dbReference type="SAM" id="Phobius"/>
    </source>
</evidence>
<dbReference type="PROSITE" id="PS50001">
    <property type="entry name" value="SH2"/>
    <property type="match status" value="1"/>
</dbReference>
<feature type="domain" description="G-protein coupled receptors family 1 profile" evidence="23">
    <location>
        <begin position="996"/>
        <end position="1253"/>
    </location>
</feature>
<gene>
    <name evidence="24" type="primary">INPPL1</name>
    <name evidence="24" type="ORF">WISP_106889</name>
</gene>
<keyword evidence="19" id="KW-0297">G-protein coupled receptor</keyword>
<comment type="similarity">
    <text evidence="19">Belongs to the G-protein coupled receptor 1 family.</text>
</comment>
<feature type="transmembrane region" description="Helical" evidence="21">
    <location>
        <begin position="1190"/>
        <end position="1210"/>
    </location>
</feature>
<dbReference type="Gene3D" id="3.30.505.10">
    <property type="entry name" value="SH2 domain"/>
    <property type="match status" value="1"/>
</dbReference>
<keyword evidence="16" id="KW-0539">Nucleus</keyword>
<dbReference type="EC" id="3.1.3.86" evidence="6"/>
<dbReference type="Pfam" id="PF24150">
    <property type="entry name" value="C2_SHIP1-2_first"/>
    <property type="match status" value="1"/>
</dbReference>
<evidence type="ECO:0000259" key="23">
    <source>
        <dbReference type="PROSITE" id="PS50262"/>
    </source>
</evidence>
<evidence type="ECO:0000256" key="10">
    <source>
        <dbReference type="ARBA" id="ARBA00022801"/>
    </source>
</evidence>
<dbReference type="CDD" id="cd10343">
    <property type="entry name" value="SH2_SHIP"/>
    <property type="match status" value="1"/>
</dbReference>
<evidence type="ECO:0000256" key="2">
    <source>
        <dbReference type="ARBA" id="ARBA00004170"/>
    </source>
</evidence>
<evidence type="ECO:0000256" key="15">
    <source>
        <dbReference type="ARBA" id="ARBA00023212"/>
    </source>
</evidence>
<dbReference type="SUPFAM" id="SSF56219">
    <property type="entry name" value="DNase I-like"/>
    <property type="match status" value="1"/>
</dbReference>
<evidence type="ECO:0000256" key="7">
    <source>
        <dbReference type="ARBA" id="ARBA00022490"/>
    </source>
</evidence>
<keyword evidence="12 21" id="KW-1133">Transmembrane helix</keyword>
<evidence type="ECO:0000256" key="9">
    <source>
        <dbReference type="ARBA" id="ARBA00022692"/>
    </source>
</evidence>
<keyword evidence="8" id="KW-0597">Phosphoprotein</keyword>
<feature type="transmembrane region" description="Helical" evidence="21">
    <location>
        <begin position="980"/>
        <end position="1005"/>
    </location>
</feature>
<protein>
    <recommendedName>
        <fullName evidence="6">phosphatidylinositol-3,4,5-trisphosphate 5-phosphatase</fullName>
        <ecNumber evidence="6">3.1.3.86</ecNumber>
    </recommendedName>
</protein>
<evidence type="ECO:0000256" key="11">
    <source>
        <dbReference type="ARBA" id="ARBA00022859"/>
    </source>
</evidence>
<dbReference type="InterPro" id="IPR057509">
    <property type="entry name" value="C2_SHIP1-2_2nd"/>
</dbReference>
<comment type="similarity">
    <text evidence="5">Belongs to the inositol 1,4,5-trisphosphate 5-phosphatase family.</text>
</comment>
<keyword evidence="14 21" id="KW-0472">Membrane</keyword>
<evidence type="ECO:0000313" key="25">
    <source>
        <dbReference type="Proteomes" id="UP001145742"/>
    </source>
</evidence>
<evidence type="ECO:0000256" key="6">
    <source>
        <dbReference type="ARBA" id="ARBA00012981"/>
    </source>
</evidence>
<dbReference type="SUPFAM" id="SSF81321">
    <property type="entry name" value="Family A G protein-coupled receptor-like"/>
    <property type="match status" value="1"/>
</dbReference>
<dbReference type="EMBL" id="WHWB01034392">
    <property type="protein sequence ID" value="KAJ7410660.1"/>
    <property type="molecule type" value="Genomic_DNA"/>
</dbReference>
<evidence type="ECO:0000313" key="24">
    <source>
        <dbReference type="EMBL" id="KAJ7410660.1"/>
    </source>
</evidence>
<organism evidence="24 25">
    <name type="scientific">Willisornis vidua</name>
    <name type="common">Xingu scale-backed antbird</name>
    <dbReference type="NCBI Taxonomy" id="1566151"/>
    <lineage>
        <taxon>Eukaryota</taxon>
        <taxon>Metazoa</taxon>
        <taxon>Chordata</taxon>
        <taxon>Craniata</taxon>
        <taxon>Vertebrata</taxon>
        <taxon>Euteleostomi</taxon>
        <taxon>Archelosauria</taxon>
        <taxon>Archosauria</taxon>
        <taxon>Dinosauria</taxon>
        <taxon>Saurischia</taxon>
        <taxon>Theropoda</taxon>
        <taxon>Coelurosauria</taxon>
        <taxon>Aves</taxon>
        <taxon>Neognathae</taxon>
        <taxon>Neoaves</taxon>
        <taxon>Telluraves</taxon>
        <taxon>Australaves</taxon>
        <taxon>Passeriformes</taxon>
        <taxon>Thamnophilidae</taxon>
        <taxon>Willisornis</taxon>
    </lineage>
</organism>
<keyword evidence="10" id="KW-0378">Hydrolase</keyword>
<evidence type="ECO:0000256" key="8">
    <source>
        <dbReference type="ARBA" id="ARBA00022553"/>
    </source>
</evidence>
<dbReference type="PRINTS" id="PR01157">
    <property type="entry name" value="P2YPURNOCPTR"/>
</dbReference>
<dbReference type="InterPro" id="IPR036691">
    <property type="entry name" value="Endo/exonu/phosph_ase_sf"/>
</dbReference>
<dbReference type="Proteomes" id="UP001145742">
    <property type="component" value="Unassembled WGS sequence"/>
</dbReference>
<dbReference type="Gene3D" id="1.20.1070.10">
    <property type="entry name" value="Rhodopsin 7-helix transmembrane proteins"/>
    <property type="match status" value="1"/>
</dbReference>
<dbReference type="SUPFAM" id="SSF55550">
    <property type="entry name" value="SH2 domain"/>
    <property type="match status" value="1"/>
</dbReference>
<dbReference type="InterPro" id="IPR057510">
    <property type="entry name" value="C2_SHIP1-2_first"/>
</dbReference>
<feature type="transmembrane region" description="Helical" evidence="21">
    <location>
        <begin position="1098"/>
        <end position="1118"/>
    </location>
</feature>
<keyword evidence="9 19" id="KW-0812">Transmembrane</keyword>
<evidence type="ECO:0000256" key="5">
    <source>
        <dbReference type="ARBA" id="ARBA00008734"/>
    </source>
</evidence>
<dbReference type="Pfam" id="PF24147">
    <property type="entry name" value="C2_SHIP1-2_2nd"/>
    <property type="match status" value="1"/>
</dbReference>
<feature type="domain" description="SH2" evidence="22">
    <location>
        <begin position="6"/>
        <end position="102"/>
    </location>
</feature>
<name>A0ABQ9D1N3_9PASS</name>
<proteinExistence type="inferred from homology"/>
<keyword evidence="13 18" id="KW-0727">SH2 domain</keyword>
<feature type="transmembrane region" description="Helical" evidence="21">
    <location>
        <begin position="1059"/>
        <end position="1078"/>
    </location>
</feature>
<accession>A0ABQ9D1N3</accession>
<sequence length="1311" mass="147173">MAAASWYHRDISRVVAEELLARAGRDGSFLVRDSESVAGAYALCLLFQRHVHTYRILPDDEGLLSVQSIQGIQTQCFHTLPELISAYQHPNNGLVTPLLYPVHWAWQVPDEDSDGEDGQGSGHAASTVPAMVGTWPSAPMAGQTHIPQQLHQRLQEQVHSSPASDFMGFLAEYLTHHVQLDLETLHRGHPQLRHLSTTLAMACRALHSEIDFTLVGLETLGRVFDPPMSPHSPARERVLKSLQEMVSRHNLVLPSVVAAPPPSAKPLAVQSFEVKAGKSQRVVLMVDVESGTVTITKRGSRSPEELIPQDKILQLIKYQSVQSKVRLVCARESQKSLTKDFVFASARKREAFCQLLQLMKIQHSNLDEPELISVYVGTWNMGSTPPPRSLASWLTSRGLGHTQDETTACIPHDIYVIGTQENSLGDREWVEFLRASLKTLMAIDYRVVALQCLWSIKMVVLVKPEHERRISHVHTSSVKTGIANTLGNKGAVGVSFLFNGTSFGFINCHLASGSEKTHRRNQNYSDILHSLVLGDKRLGGFDLTLRFTHLFWFGDLNYRLDMDVEDILTHLTKKEFQALLAVDQLTLEREKNKVFLRFSEGDISFPPTYRYERGSRDTYVWQKFKPTGVRINVPSWCDRILWKSHPETHVVCNSYGCTDNIVTSDHSPVFATFEVGVTSQFVPKEAPGSGPEALACIEWESIEVILKTTSRSKCYIEFHSYCLEGEGLPGVLGVHQGDLEYLRDQHLLLSIKGVESCESYGECCIAMRSMISSTAQQFETFLSHRGEETGSMRGWMRVCVPTDRCSTRERLYEWISFEEEEDAAEPVPDPPTCPRQAPQRPRYHSEVPQVRCGRDRMEQGPADPTDTPYGTLLHILMAKARGKQEGDDEGTKGWRNPEGHVLPPYTTDTSILLMSSISLSPKSSFVLEPGPPGSGSEDMATSGRTFPVALWTPTLAPWSGDNTTAVAEAKCVFNEEFKFILLPVSYGIVFVVGLPLNSWALWMFISRMRPWNATTTYMVNLAVSDTLYVLSLPTLVYYYADRNNWPFGKWLCKIVRFLFYANLYSSILFLTCISVHRYMGICHPIRSLKWVKTKHARIICVGAWLAVTICLIPNLIFVTTSSKGNNTLCHDTTKPEEFDHYVHYSSSVMALLFGLPFLVIALCYCLMAKRLCKSSFSSPNPRMPSHKKRSIKMIIIVLAVFAICFVPFHITRTLYYTSRYFQADCQTLNIINFTYKITRPLASINSCLDPILYFMAGDKYRGLRRGNAQRLRPLPTSNLALVSPYMDTLTDGRHIASVTRGTGTAQSTGGC</sequence>
<evidence type="ECO:0000256" key="12">
    <source>
        <dbReference type="ARBA" id="ARBA00022989"/>
    </source>
</evidence>
<evidence type="ECO:0000256" key="17">
    <source>
        <dbReference type="ARBA" id="ARBA00023377"/>
    </source>
</evidence>
<dbReference type="PRINTS" id="PR00237">
    <property type="entry name" value="GPCRRHODOPSN"/>
</dbReference>
<dbReference type="PANTHER" id="PTHR46051:SF2">
    <property type="entry name" value="PHOSPHATIDYLINOSITOL 3,4,5-TRISPHOSPHATE 5-PHOSPHATASE 2"/>
    <property type="match status" value="1"/>
</dbReference>
<comment type="catalytic activity">
    <reaction evidence="17">
        <text>a 1,2-diacyl-sn-glycero-3-phospho-(1D-myo-inositol-3,4,5-trisphosphate) + H2O = a 1,2-diacyl-sn-glycero-3-phospho-(1D-myo-inositol-3,4-bisphosphate) + phosphate</text>
        <dbReference type="Rhea" id="RHEA:25528"/>
        <dbReference type="ChEBI" id="CHEBI:15377"/>
        <dbReference type="ChEBI" id="CHEBI:43474"/>
        <dbReference type="ChEBI" id="CHEBI:57658"/>
        <dbReference type="ChEBI" id="CHEBI:57836"/>
        <dbReference type="EC" id="3.1.3.86"/>
    </reaction>
    <physiologicalReaction direction="left-to-right" evidence="17">
        <dbReference type="Rhea" id="RHEA:25529"/>
    </physiologicalReaction>
</comment>
<evidence type="ECO:0000256" key="3">
    <source>
        <dbReference type="ARBA" id="ARBA00004245"/>
    </source>
</evidence>